<dbReference type="InterPro" id="IPR009057">
    <property type="entry name" value="Homeodomain-like_sf"/>
</dbReference>
<feature type="transmembrane region" description="Helical" evidence="4">
    <location>
        <begin position="226"/>
        <end position="249"/>
    </location>
</feature>
<keyword evidence="4" id="KW-0472">Membrane</keyword>
<dbReference type="PANTHER" id="PTHR30514:SF18">
    <property type="entry name" value="RPIR-FAMILY TRANSCRIPTIONAL REGULATOR"/>
    <property type="match status" value="1"/>
</dbReference>
<keyword evidence="2" id="KW-0238">DNA-binding</keyword>
<organism evidence="7 8">
    <name type="scientific">Yanshouia hominis</name>
    <dbReference type="NCBI Taxonomy" id="2763673"/>
    <lineage>
        <taxon>Bacteria</taxon>
        <taxon>Bacillati</taxon>
        <taxon>Bacillota</taxon>
        <taxon>Clostridia</taxon>
        <taxon>Eubacteriales</taxon>
        <taxon>Oscillospiraceae</taxon>
        <taxon>Yanshouia</taxon>
    </lineage>
</organism>
<dbReference type="Pfam" id="PF01418">
    <property type="entry name" value="HTH_6"/>
    <property type="match status" value="1"/>
</dbReference>
<keyword evidence="4" id="KW-1133">Transmembrane helix</keyword>
<dbReference type="Proteomes" id="UP000658131">
    <property type="component" value="Unassembled WGS sequence"/>
</dbReference>
<dbReference type="InterPro" id="IPR001347">
    <property type="entry name" value="SIS_dom"/>
</dbReference>
<sequence>MMPKLSKGQKQIARYIVEHYDKAAFMTAARLGQAVGVSESTVVRFASELGYEGYPQLQRSLQELIRNRLTTVQRMELTDEQLGGGDIVDRVLTMDIDKIRRTLEEVSRADFSRIVDTLLNARTIYLIGIRSSASLASFMAFYFNHVFDNNVRLVTSASTSDVFEQLLRIQEGDVFFAMSFPRYSKRTFTAMKFAKERGATTIALTDSSLAPIAEIADLRLYARSEMASFVDSLVAPLSLINALIVAIGIKRKEETSRAYAELERIWDRYEVYTKADDGEH</sequence>
<dbReference type="SUPFAM" id="SSF46689">
    <property type="entry name" value="Homeodomain-like"/>
    <property type="match status" value="1"/>
</dbReference>
<protein>
    <submittedName>
        <fullName evidence="7">MurR/RpiR family transcriptional regulator</fullName>
    </submittedName>
</protein>
<dbReference type="Gene3D" id="3.40.50.10490">
    <property type="entry name" value="Glucose-6-phosphate isomerase like protein, domain 1"/>
    <property type="match status" value="1"/>
</dbReference>
<dbReference type="InterPro" id="IPR000281">
    <property type="entry name" value="HTH_RpiR"/>
</dbReference>
<feature type="domain" description="HTH rpiR-type" evidence="5">
    <location>
        <begin position="1"/>
        <end position="68"/>
    </location>
</feature>
<dbReference type="Pfam" id="PF01380">
    <property type="entry name" value="SIS"/>
    <property type="match status" value="1"/>
</dbReference>
<evidence type="ECO:0000259" key="6">
    <source>
        <dbReference type="PROSITE" id="PS51464"/>
    </source>
</evidence>
<reference evidence="7 8" key="1">
    <citation type="submission" date="2020-08" db="EMBL/GenBank/DDBJ databases">
        <title>Genome public.</title>
        <authorList>
            <person name="Liu C."/>
            <person name="Sun Q."/>
        </authorList>
    </citation>
    <scope>NUCLEOTIDE SEQUENCE [LARGE SCALE GENOMIC DNA]</scope>
    <source>
        <strain evidence="7 8">BX1</strain>
    </source>
</reference>
<keyword evidence="4" id="KW-0812">Transmembrane</keyword>
<evidence type="ECO:0000256" key="2">
    <source>
        <dbReference type="ARBA" id="ARBA00023125"/>
    </source>
</evidence>
<dbReference type="PROSITE" id="PS51071">
    <property type="entry name" value="HTH_RPIR"/>
    <property type="match status" value="1"/>
</dbReference>
<evidence type="ECO:0000256" key="1">
    <source>
        <dbReference type="ARBA" id="ARBA00023015"/>
    </source>
</evidence>
<evidence type="ECO:0000313" key="7">
    <source>
        <dbReference type="EMBL" id="MBC8576150.1"/>
    </source>
</evidence>
<keyword evidence="8" id="KW-1185">Reference proteome</keyword>
<gene>
    <name evidence="7" type="ORF">H8717_06985</name>
</gene>
<proteinExistence type="predicted"/>
<dbReference type="SUPFAM" id="SSF53697">
    <property type="entry name" value="SIS domain"/>
    <property type="match status" value="1"/>
</dbReference>
<evidence type="ECO:0000256" key="3">
    <source>
        <dbReference type="ARBA" id="ARBA00023163"/>
    </source>
</evidence>
<feature type="domain" description="SIS" evidence="6">
    <location>
        <begin position="114"/>
        <end position="254"/>
    </location>
</feature>
<dbReference type="EMBL" id="JACRTB010000009">
    <property type="protein sequence ID" value="MBC8576150.1"/>
    <property type="molecule type" value="Genomic_DNA"/>
</dbReference>
<keyword evidence="1" id="KW-0805">Transcription regulation</keyword>
<comment type="caution">
    <text evidence="7">The sequence shown here is derived from an EMBL/GenBank/DDBJ whole genome shotgun (WGS) entry which is preliminary data.</text>
</comment>
<dbReference type="PROSITE" id="PS51464">
    <property type="entry name" value="SIS"/>
    <property type="match status" value="1"/>
</dbReference>
<dbReference type="CDD" id="cd05013">
    <property type="entry name" value="SIS_RpiR"/>
    <property type="match status" value="1"/>
</dbReference>
<evidence type="ECO:0000259" key="5">
    <source>
        <dbReference type="PROSITE" id="PS51071"/>
    </source>
</evidence>
<keyword evidence="3" id="KW-0804">Transcription</keyword>
<name>A0ABR7NIF7_9FIRM</name>
<dbReference type="PANTHER" id="PTHR30514">
    <property type="entry name" value="GLUCOKINASE"/>
    <property type="match status" value="1"/>
</dbReference>
<dbReference type="InterPro" id="IPR035472">
    <property type="entry name" value="RpiR-like_SIS"/>
</dbReference>
<dbReference type="InterPro" id="IPR046348">
    <property type="entry name" value="SIS_dom_sf"/>
</dbReference>
<evidence type="ECO:0000256" key="4">
    <source>
        <dbReference type="SAM" id="Phobius"/>
    </source>
</evidence>
<evidence type="ECO:0000313" key="8">
    <source>
        <dbReference type="Proteomes" id="UP000658131"/>
    </source>
</evidence>
<dbReference type="InterPro" id="IPR047640">
    <property type="entry name" value="RpiR-like"/>
</dbReference>
<dbReference type="InterPro" id="IPR036388">
    <property type="entry name" value="WH-like_DNA-bd_sf"/>
</dbReference>
<accession>A0ABR7NIF7</accession>
<dbReference type="Gene3D" id="1.10.10.10">
    <property type="entry name" value="Winged helix-like DNA-binding domain superfamily/Winged helix DNA-binding domain"/>
    <property type="match status" value="1"/>
</dbReference>